<organism evidence="1 2">
    <name type="scientific">Rhizobium miluonense</name>
    <dbReference type="NCBI Taxonomy" id="411945"/>
    <lineage>
        <taxon>Bacteria</taxon>
        <taxon>Pseudomonadati</taxon>
        <taxon>Pseudomonadota</taxon>
        <taxon>Alphaproteobacteria</taxon>
        <taxon>Hyphomicrobiales</taxon>
        <taxon>Rhizobiaceae</taxon>
        <taxon>Rhizobium/Agrobacterium group</taxon>
        <taxon>Rhizobium</taxon>
    </lineage>
</organism>
<dbReference type="RefSeq" id="WP_092845159.1">
    <property type="nucleotide sequence ID" value="NZ_FMAH01000004.1"/>
</dbReference>
<gene>
    <name evidence="1" type="ORF">GA0061102_1004259</name>
</gene>
<proteinExistence type="predicted"/>
<dbReference type="EMBL" id="FMAH01000004">
    <property type="protein sequence ID" value="SCB16933.1"/>
    <property type="molecule type" value="Genomic_DNA"/>
</dbReference>
<name>A0A1C3UN83_9HYPH</name>
<protein>
    <submittedName>
        <fullName evidence="1">Extracellular solute-binding protein</fullName>
    </submittedName>
</protein>
<sequence length="368" mass="39278">MAISRRAFGVGLLATGVAGTGGYFAVKDRPELQGLLGNRTKLFGFIGGEKEAFLADQDVISALHSHGLEINSRVAGSVEMVREQVLLSQNPAFLWPSSSIMVDIARQNGIKIRNDRVILNTPVVVYSWQPVVEGLTKAGLVTTTAEGHHQLDLKALLDAVLAGTNWSKLGVNSLYGQARIVSTDPNRSNSGFMFSGLVLSLLSGNVASGAGLAQFGDKAQAIFRNMGFKSSSSGKLFEQYLAGGIGGEPMIIGYENQLVEWILADPQRWKRVQASNGAKPVVLYPHPTVYSAHPLIAIDEQVDRMIEALIGPRLQQLAWTKHGFRGPLGTVTGDADSAIAGLLPAEIDAVLPMPDANVMLALLDKLAA</sequence>
<keyword evidence="2" id="KW-1185">Reference proteome</keyword>
<dbReference type="Proteomes" id="UP000199435">
    <property type="component" value="Unassembled WGS sequence"/>
</dbReference>
<reference evidence="2" key="1">
    <citation type="submission" date="2016-08" db="EMBL/GenBank/DDBJ databases">
        <authorList>
            <person name="Varghese N."/>
            <person name="Submissions Spin"/>
        </authorList>
    </citation>
    <scope>NUCLEOTIDE SEQUENCE [LARGE SCALE GENOMIC DNA]</scope>
    <source>
        <strain evidence="2">HAMBI 2971</strain>
    </source>
</reference>
<evidence type="ECO:0000313" key="1">
    <source>
        <dbReference type="EMBL" id="SCB16933.1"/>
    </source>
</evidence>
<dbReference type="OrthoDB" id="5418945at2"/>
<dbReference type="STRING" id="411945.GA0061102_1004259"/>
<dbReference type="AlphaFoldDB" id="A0A1C3UN83"/>
<evidence type="ECO:0000313" key="2">
    <source>
        <dbReference type="Proteomes" id="UP000199435"/>
    </source>
</evidence>
<accession>A0A1C3UN83</accession>